<evidence type="ECO:0000313" key="3">
    <source>
        <dbReference type="EMBL" id="MBF4374561.1"/>
    </source>
</evidence>
<reference evidence="3 6" key="2">
    <citation type="journal article" date="2021" name="PeerJ">
        <title>Analysis of 44 Vibrio anguillarum genomes reveals high genetic diversity.</title>
        <authorList>
            <person name="Hansen M.J."/>
            <person name="Dalsgaard I."/>
        </authorList>
    </citation>
    <scope>NUCLEOTIDE SEQUENCE</scope>
    <source>
        <strain evidence="3 6">040915-1/1B</strain>
        <strain evidence="4">850617-1/1</strain>
    </source>
</reference>
<dbReference type="AlphaFoldDB" id="A0A7U6FS80"/>
<dbReference type="Proteomes" id="UP000786185">
    <property type="component" value="Unassembled WGS sequence"/>
</dbReference>
<organism evidence="2 5">
    <name type="scientific">Vibrio anguillarum</name>
    <name type="common">Listonella anguillarum</name>
    <dbReference type="NCBI Taxonomy" id="55601"/>
    <lineage>
        <taxon>Bacteria</taxon>
        <taxon>Pseudomonadati</taxon>
        <taxon>Pseudomonadota</taxon>
        <taxon>Gammaproteobacteria</taxon>
        <taxon>Vibrionales</taxon>
        <taxon>Vibrionaceae</taxon>
        <taxon>Vibrio</taxon>
    </lineage>
</organism>
<dbReference type="RefSeq" id="WP_116285115.1">
    <property type="nucleotide sequence ID" value="NZ_CP034672.1"/>
</dbReference>
<keyword evidence="6" id="KW-1185">Reference proteome</keyword>
<dbReference type="Proteomes" id="UP000726136">
    <property type="component" value="Unassembled WGS sequence"/>
</dbReference>
<reference evidence="2 5" key="1">
    <citation type="submission" date="2018-12" db="EMBL/GenBank/DDBJ databases">
        <title>Characterization and Draft Genome of Vibrio anguillarum J360 Marine Pathogen Isolated from an Outbreak in Lumpfish (Cyclopterus lumpus).</title>
        <authorList>
            <person name="Vasquez J.I."/>
            <person name="Cao T."/>
            <person name="Chakraborty S."/>
            <person name="Gnanagobal H."/>
            <person name="Wescot J."/>
            <person name="Boyce D."/>
            <person name="Santander J."/>
        </authorList>
    </citation>
    <scope>NUCLEOTIDE SEQUENCE [LARGE SCALE GENOMIC DNA]</scope>
    <source>
        <strain evidence="2 5">J360</strain>
    </source>
</reference>
<dbReference type="Pfam" id="PF18847">
    <property type="entry name" value="LPD29"/>
    <property type="match status" value="1"/>
</dbReference>
<evidence type="ECO:0000313" key="5">
    <source>
        <dbReference type="Proteomes" id="UP000256923"/>
    </source>
</evidence>
<sequence>MNMIKNFSDEIKVGQWIYQSLYSKGLGVIYSIDGNVNKGEIVEQKQNVLVSFSGGYLNVVFLDGSVANHAECLLRGGVQYGFVDKAPATQDEIDALLLKAQQKEIDDEAEKLRNAFAFENQVEEHRNNPENAHLIQLNDKHSSMTDVAKNVRLDLKKHFKGVKFSVRCHRCSIVVNWTDGATEKQVKKVVDRYHSAHFNGMEDIQEQNYTAFHSVFGSVDYMRYNRECSETSIKAVIASLCEEKQEARELSYQAFSKGEYHNEYFESCAHDSIQRLIRNQWAETDYSPKAKSATKTAVTPPAPIESDAELNGVKTFNHTETGKTLYVVTIAKKVARDTFLELCKQAKALGGYYSRYNKDGAIAGFIFKTPEAASEFKI</sequence>
<dbReference type="EMBL" id="CP034672">
    <property type="protein sequence ID" value="AZS26280.1"/>
    <property type="molecule type" value="Genomic_DNA"/>
</dbReference>
<protein>
    <recommendedName>
        <fullName evidence="1">Large polyvalent protein associated domain-containing protein</fullName>
    </recommendedName>
</protein>
<evidence type="ECO:0000313" key="4">
    <source>
        <dbReference type="EMBL" id="MBF4437342.1"/>
    </source>
</evidence>
<feature type="domain" description="Large polyvalent protein associated" evidence="1">
    <location>
        <begin position="144"/>
        <end position="227"/>
    </location>
</feature>
<dbReference type="EMBL" id="RDPI01000019">
    <property type="protein sequence ID" value="MBF4374561.1"/>
    <property type="molecule type" value="Genomic_DNA"/>
</dbReference>
<dbReference type="EMBL" id="SCLC01000863">
    <property type="protein sequence ID" value="MBF4437342.1"/>
    <property type="molecule type" value="Genomic_DNA"/>
</dbReference>
<accession>A0A7U6FS80</accession>
<evidence type="ECO:0000313" key="6">
    <source>
        <dbReference type="Proteomes" id="UP000726136"/>
    </source>
</evidence>
<dbReference type="Proteomes" id="UP000256923">
    <property type="component" value="Chromosome 1"/>
</dbReference>
<name>A0A7U6FS80_VIBAN</name>
<proteinExistence type="predicted"/>
<evidence type="ECO:0000259" key="1">
    <source>
        <dbReference type="Pfam" id="PF18847"/>
    </source>
</evidence>
<dbReference type="InterPro" id="IPR041311">
    <property type="entry name" value="LPD29"/>
</dbReference>
<evidence type="ECO:0000313" key="2">
    <source>
        <dbReference type="EMBL" id="AZS26280.1"/>
    </source>
</evidence>
<gene>
    <name evidence="2" type="ORF">DYL72_15335</name>
    <name evidence="3" type="ORF">EAY46_15935</name>
    <name evidence="4" type="ORF">ERJ77_23240</name>
</gene>